<dbReference type="Gene3D" id="2.40.400.10">
    <property type="entry name" value="Acetoacetate decarboxylase-like"/>
    <property type="match status" value="1"/>
</dbReference>
<reference evidence="1 2" key="1">
    <citation type="submission" date="2019-06" db="EMBL/GenBank/DDBJ databases">
        <title>New taxonomy in bacterial strain CC-CFT640, isolated from vineyard.</title>
        <authorList>
            <person name="Lin S.-Y."/>
            <person name="Tsai C.-F."/>
            <person name="Young C.-C."/>
        </authorList>
    </citation>
    <scope>NUCLEOTIDE SEQUENCE [LARGE SCALE GENOMIC DNA]</scope>
    <source>
        <strain evidence="1 2">CC-CFT640</strain>
    </source>
</reference>
<dbReference type="SUPFAM" id="SSF160104">
    <property type="entry name" value="Acetoacetate decarboxylase-like"/>
    <property type="match status" value="1"/>
</dbReference>
<dbReference type="InterPro" id="IPR023375">
    <property type="entry name" value="ADC_dom_sf"/>
</dbReference>
<protein>
    <recommendedName>
        <fullName evidence="3">Acetoacetate decarboxylase</fullName>
    </recommendedName>
</protein>
<dbReference type="InterPro" id="IPR010451">
    <property type="entry name" value="Acetoacetate_decarboxylase"/>
</dbReference>
<keyword evidence="2" id="KW-1185">Reference proteome</keyword>
<sequence length="256" mass="27489">MPLFGQLDLSTIAPHLPTLPDLDTHAWALPGAETMQLLLETPRGAADALLPKAMHPAVPSYLAFTFTRCPESPVGPFTFATVRLGSRAGAHPRGLVLGAYASTPEAADGLRRGWGFPASAAKVSLTRRHDRLMGTVVKDAVTVLDCALVNPEAISGSDVQLINWVTMANAPLDGTTSPMLIQVDPKYVFHKAERGRPEVSVFDPAAWNAGPLQPGNPIVATVATVDTDLPRIRFVMDPAKPVYQGTRRIRESRADE</sequence>
<evidence type="ECO:0000313" key="2">
    <source>
        <dbReference type="Proteomes" id="UP000321638"/>
    </source>
</evidence>
<dbReference type="RefSeq" id="WP_147850282.1">
    <property type="nucleotide sequence ID" value="NZ_VDUZ01000038.1"/>
</dbReference>
<dbReference type="Proteomes" id="UP000321638">
    <property type="component" value="Unassembled WGS sequence"/>
</dbReference>
<comment type="caution">
    <text evidence="1">The sequence shown here is derived from an EMBL/GenBank/DDBJ whole genome shotgun (WGS) entry which is preliminary data.</text>
</comment>
<dbReference type="OrthoDB" id="4107969at2"/>
<dbReference type="EMBL" id="VDUZ01000038">
    <property type="protein sequence ID" value="TXL71874.1"/>
    <property type="molecule type" value="Genomic_DNA"/>
</dbReference>
<organism evidence="1 2">
    <name type="scientific">Vineibacter terrae</name>
    <dbReference type="NCBI Taxonomy" id="2586908"/>
    <lineage>
        <taxon>Bacteria</taxon>
        <taxon>Pseudomonadati</taxon>
        <taxon>Pseudomonadota</taxon>
        <taxon>Alphaproteobacteria</taxon>
        <taxon>Hyphomicrobiales</taxon>
        <taxon>Vineibacter</taxon>
    </lineage>
</organism>
<name>A0A5C8PFE0_9HYPH</name>
<dbReference type="Pfam" id="PF06314">
    <property type="entry name" value="ADC"/>
    <property type="match status" value="1"/>
</dbReference>
<accession>A0A5C8PFE0</accession>
<proteinExistence type="predicted"/>
<dbReference type="AlphaFoldDB" id="A0A5C8PFE0"/>
<evidence type="ECO:0008006" key="3">
    <source>
        <dbReference type="Google" id="ProtNLM"/>
    </source>
</evidence>
<dbReference type="GO" id="GO:0016829">
    <property type="term" value="F:lyase activity"/>
    <property type="evidence" value="ECO:0007669"/>
    <property type="project" value="InterPro"/>
</dbReference>
<evidence type="ECO:0000313" key="1">
    <source>
        <dbReference type="EMBL" id="TXL71874.1"/>
    </source>
</evidence>
<gene>
    <name evidence="1" type="ORF">FHP25_27930</name>
</gene>